<sequence length="92" mass="10521">MPSERIEEIARVIVNSAFKVHKELGPGLLEKIYEACLAYEIEKAGLIVKRQVDIPIIYDGIQLNEKLRLDLIVENLVIIETKAVEIINPVYY</sequence>
<keyword evidence="2" id="KW-1185">Reference proteome</keyword>
<protein>
    <recommendedName>
        <fullName evidence="3">GxxExxY protein</fullName>
    </recommendedName>
</protein>
<dbReference type="RefSeq" id="WP_345091942.1">
    <property type="nucleotide sequence ID" value="NZ_BAABCS010000010.1"/>
</dbReference>
<evidence type="ECO:0000313" key="1">
    <source>
        <dbReference type="EMBL" id="GAA4047524.1"/>
    </source>
</evidence>
<dbReference type="InterPro" id="IPR026350">
    <property type="entry name" value="GxxExxY"/>
</dbReference>
<dbReference type="Proteomes" id="UP001500426">
    <property type="component" value="Unassembled WGS sequence"/>
</dbReference>
<name>A0ABP7UMC1_9FLAO</name>
<evidence type="ECO:0008006" key="3">
    <source>
        <dbReference type="Google" id="ProtNLM"/>
    </source>
</evidence>
<proteinExistence type="predicted"/>
<reference evidence="2" key="1">
    <citation type="journal article" date="2019" name="Int. J. Syst. Evol. Microbiol.">
        <title>The Global Catalogue of Microorganisms (GCM) 10K type strain sequencing project: providing services to taxonomists for standard genome sequencing and annotation.</title>
        <authorList>
            <consortium name="The Broad Institute Genomics Platform"/>
            <consortium name="The Broad Institute Genome Sequencing Center for Infectious Disease"/>
            <person name="Wu L."/>
            <person name="Ma J."/>
        </authorList>
    </citation>
    <scope>NUCLEOTIDE SEQUENCE [LARGE SCALE GENOMIC DNA]</scope>
    <source>
        <strain evidence="2">JCM 17068</strain>
    </source>
</reference>
<dbReference type="Pfam" id="PF13366">
    <property type="entry name" value="PDDEXK_3"/>
    <property type="match status" value="1"/>
</dbReference>
<dbReference type="EMBL" id="BAABCS010000010">
    <property type="protein sequence ID" value="GAA4047524.1"/>
    <property type="molecule type" value="Genomic_DNA"/>
</dbReference>
<organism evidence="1 2">
    <name type="scientific">Flavobacterium chungnamense</name>
    <dbReference type="NCBI Taxonomy" id="706182"/>
    <lineage>
        <taxon>Bacteria</taxon>
        <taxon>Pseudomonadati</taxon>
        <taxon>Bacteroidota</taxon>
        <taxon>Flavobacteriia</taxon>
        <taxon>Flavobacteriales</taxon>
        <taxon>Flavobacteriaceae</taxon>
        <taxon>Flavobacterium</taxon>
    </lineage>
</organism>
<evidence type="ECO:0000313" key="2">
    <source>
        <dbReference type="Proteomes" id="UP001500426"/>
    </source>
</evidence>
<comment type="caution">
    <text evidence="1">The sequence shown here is derived from an EMBL/GenBank/DDBJ whole genome shotgun (WGS) entry which is preliminary data.</text>
</comment>
<dbReference type="NCBIfam" id="TIGR04256">
    <property type="entry name" value="GxxExxY"/>
    <property type="match status" value="1"/>
</dbReference>
<gene>
    <name evidence="1" type="ORF">GCM10022388_11370</name>
</gene>
<accession>A0ABP7UMC1</accession>